<accession>A0A227NI13</accession>
<comment type="caution">
    <text evidence="1">The sequence shown here is derived from an EMBL/GenBank/DDBJ whole genome shotgun (WGS) entry which is preliminary data.</text>
</comment>
<proteinExistence type="predicted"/>
<sequence>MAVTSSKNDSVSFKYRDTLLIKVEKYKSHKLISEADFIYDSNNKISDDYTFSEDYYNYYEKIYTRIPYENKYKLLDRDFVYIDAVLDEVQDWKKYSTNNKKTKTFEFKLNKNVRMLNAKFSPFIYGTIIKNLKLYVVDNFLVEIDATLIEEPNGETLFYKKYYQYDKVGRLSSSKTVNILSGELEDQDKIEYREWFGFSR</sequence>
<dbReference type="AlphaFoldDB" id="A0A227NI13"/>
<dbReference type="Proteomes" id="UP000214684">
    <property type="component" value="Unassembled WGS sequence"/>
</dbReference>
<reference evidence="1 2" key="1">
    <citation type="submission" date="2016-11" db="EMBL/GenBank/DDBJ databases">
        <title>Whole genomes of Flavobacteriaceae.</title>
        <authorList>
            <person name="Stine C."/>
            <person name="Li C."/>
            <person name="Tadesse D."/>
        </authorList>
    </citation>
    <scope>NUCLEOTIDE SEQUENCE [LARGE SCALE GENOMIC DNA]</scope>
    <source>
        <strain evidence="1 2">DSM 24704</strain>
    </source>
</reference>
<gene>
    <name evidence="1" type="ORF">B0A64_23370</name>
</gene>
<dbReference type="EMBL" id="MUGS01000076">
    <property type="protein sequence ID" value="OXE97410.1"/>
    <property type="molecule type" value="Genomic_DNA"/>
</dbReference>
<protein>
    <submittedName>
        <fullName evidence="1">Uncharacterized protein</fullName>
    </submittedName>
</protein>
<evidence type="ECO:0000313" key="2">
    <source>
        <dbReference type="Proteomes" id="UP000214684"/>
    </source>
</evidence>
<evidence type="ECO:0000313" key="1">
    <source>
        <dbReference type="EMBL" id="OXE97410.1"/>
    </source>
</evidence>
<keyword evidence="2" id="KW-1185">Reference proteome</keyword>
<organism evidence="1 2">
    <name type="scientific">Flavobacterium araucananum</name>
    <dbReference type="NCBI Taxonomy" id="946678"/>
    <lineage>
        <taxon>Bacteria</taxon>
        <taxon>Pseudomonadati</taxon>
        <taxon>Bacteroidota</taxon>
        <taxon>Flavobacteriia</taxon>
        <taxon>Flavobacteriales</taxon>
        <taxon>Flavobacteriaceae</taxon>
        <taxon>Flavobacterium</taxon>
    </lineage>
</organism>
<name>A0A227NI13_9FLAO</name>